<dbReference type="Proteomes" id="UP000298284">
    <property type="component" value="Unassembled WGS sequence"/>
</dbReference>
<feature type="transmembrane region" description="Helical" evidence="1">
    <location>
        <begin position="906"/>
        <end position="928"/>
    </location>
</feature>
<keyword evidence="1" id="KW-0812">Transmembrane</keyword>
<feature type="transmembrane region" description="Helical" evidence="1">
    <location>
        <begin position="360"/>
        <end position="380"/>
    </location>
</feature>
<evidence type="ECO:0000313" key="2">
    <source>
        <dbReference type="EMBL" id="TGD76967.1"/>
    </source>
</evidence>
<name>A0A4Z0MC65_9BACT</name>
<dbReference type="Gene3D" id="3.30.70.1440">
    <property type="entry name" value="Multidrug efflux transporter AcrB pore domain"/>
    <property type="match status" value="1"/>
</dbReference>
<dbReference type="PANTHER" id="PTHR32063:SF8">
    <property type="entry name" value="CATION EFFLUX PROTEIN"/>
    <property type="match status" value="1"/>
</dbReference>
<organism evidence="2 3">
    <name type="scientific">Hymenobacter wooponensis</name>
    <dbReference type="NCBI Taxonomy" id="1525360"/>
    <lineage>
        <taxon>Bacteria</taxon>
        <taxon>Pseudomonadati</taxon>
        <taxon>Bacteroidota</taxon>
        <taxon>Cytophagia</taxon>
        <taxon>Cytophagales</taxon>
        <taxon>Hymenobacteraceae</taxon>
        <taxon>Hymenobacter</taxon>
    </lineage>
</organism>
<dbReference type="InterPro" id="IPR027463">
    <property type="entry name" value="AcrB_DN_DC_subdom"/>
</dbReference>
<protein>
    <submittedName>
        <fullName evidence="2">Efflux RND transporter permease subunit</fullName>
    </submittedName>
</protein>
<dbReference type="Pfam" id="PF00873">
    <property type="entry name" value="ACR_tran"/>
    <property type="match status" value="1"/>
</dbReference>
<dbReference type="RefSeq" id="WP_135533101.1">
    <property type="nucleotide sequence ID" value="NZ_SRKZ01000011.1"/>
</dbReference>
<sequence length="1055" mass="112936">MYELIRSALQRPLTVVVAMLAILFFAFAAVRDIAVDIFPSMDVPAIYVAEPYGGLSPEQLDGFMANQFQNNFLFVSGVKKIETKSIQGLTLIKLSFYPGTDMAQAAAEVATQVSRATAFMPLGTLPPQVVRFDASSLPVGQLVLESEKSSLTQLQDLAASRIRPMFTTIPGVTSTAPFGGNIRTIVVKADPAKLRGYQLTPDDVVKAIVSSNQPSAAGNVKMGDVAYMAPVNSLIENPADFLDVPLRTGSGPGVYLRDVATVEDAADVTTGYAVINGKRAIYMPVIKKADASTLKVVQQVKDKLPTLRALLPEDVKLSYAFDQSTYVANSLKSLVTEGILGAVLTGLMVLLFLRDWRSVLIVITTIPLSVLSAVILLKLFGQTLNIMTLSGLALAIGVLVDEATVTIENIHQHLERGKPKAHAIWDAAREIALPKLLILLCILAVFAPALIMEGVPRAMFLPLSLAVGFAMVASFLLSQTLVPVMANWLMKDHAPAAGHGAHSHEEPEGKPGFFARFQAGYQRLLARAQGRQRGVVLGYLALSVVVVGAGFAVIGTDIFPQANSGQFQLRLREKVGTRLEKTEQTVAAVQAIINQEVGPDNVEISSTFVGTQPASFAVNSVFVFTAGPHEALMQVALKEGVHVNLSQLKERLRKRIHAAQPGLQLSFEPIELVEKVMSDGAPTPIQVNVGGKNLKEAAGHARKVLAELKRIPFLRDVQIAQPLQYPALRIDVDRERAAQFGLTSQEITQSVVAATSSSRFTSKNLWLDPKSGLGYQVQVQLPEDQLTQLQDLEALPVKAGQARPTIGEVATVSARMMPGQIDRQGPYRLVSITANVQDRDLGTAAQAVRRALQQVGEPPRGVVANLVGQPQLLEDTMSSLQTGLGMAIVVIFLLLAANFQSFRLSLVVLSVVPAVVAGSLLLLLATGATLNLQSYMGMIMSVGVSVANAILLITSAEHLRHEHRDVGLAARLAADTRIRPILMTSIAMIAGMLPMASGLGESGDQIAPLGQAVIGGLIASTLASLLVLPHVFGWAMRRVGYESGSLLPARTRQAS</sequence>
<dbReference type="EMBL" id="SRKZ01000011">
    <property type="protein sequence ID" value="TGD76967.1"/>
    <property type="molecule type" value="Genomic_DNA"/>
</dbReference>
<dbReference type="InterPro" id="IPR001036">
    <property type="entry name" value="Acrflvin-R"/>
</dbReference>
<reference evidence="2 3" key="1">
    <citation type="submission" date="2019-04" db="EMBL/GenBank/DDBJ databases">
        <authorList>
            <person name="Feng G."/>
            <person name="Zhang J."/>
            <person name="Zhu H."/>
        </authorList>
    </citation>
    <scope>NUCLEOTIDE SEQUENCE [LARGE SCALE GENOMIC DNA]</scope>
    <source>
        <strain evidence="2 3">JCM 19491</strain>
    </source>
</reference>
<dbReference type="OrthoDB" id="9757876at2"/>
<gene>
    <name evidence="2" type="ORF">EU557_24635</name>
</gene>
<feature type="transmembrane region" description="Helical" evidence="1">
    <location>
        <begin position="880"/>
        <end position="899"/>
    </location>
</feature>
<dbReference type="SUPFAM" id="SSF82714">
    <property type="entry name" value="Multidrug efflux transporter AcrB TolC docking domain, DN and DC subdomains"/>
    <property type="match status" value="2"/>
</dbReference>
<feature type="transmembrane region" description="Helical" evidence="1">
    <location>
        <begin position="431"/>
        <end position="452"/>
    </location>
</feature>
<keyword evidence="3" id="KW-1185">Reference proteome</keyword>
<feature type="transmembrane region" description="Helical" evidence="1">
    <location>
        <begin position="386"/>
        <end position="410"/>
    </location>
</feature>
<feature type="transmembrane region" description="Helical" evidence="1">
    <location>
        <begin position="334"/>
        <end position="353"/>
    </location>
</feature>
<feature type="transmembrane region" description="Helical" evidence="1">
    <location>
        <begin position="981"/>
        <end position="1000"/>
    </location>
</feature>
<evidence type="ECO:0000313" key="3">
    <source>
        <dbReference type="Proteomes" id="UP000298284"/>
    </source>
</evidence>
<dbReference type="Gene3D" id="3.30.70.1430">
    <property type="entry name" value="Multidrug efflux transporter AcrB pore domain"/>
    <property type="match status" value="2"/>
</dbReference>
<feature type="transmembrane region" description="Helical" evidence="1">
    <location>
        <begin position="1006"/>
        <end position="1028"/>
    </location>
</feature>
<feature type="transmembrane region" description="Helical" evidence="1">
    <location>
        <begin position="534"/>
        <end position="554"/>
    </location>
</feature>
<dbReference type="AlphaFoldDB" id="A0A4Z0MC65"/>
<proteinExistence type="predicted"/>
<evidence type="ECO:0000256" key="1">
    <source>
        <dbReference type="SAM" id="Phobius"/>
    </source>
</evidence>
<feature type="transmembrane region" description="Helical" evidence="1">
    <location>
        <begin position="934"/>
        <end position="954"/>
    </location>
</feature>
<accession>A0A4Z0MC65</accession>
<comment type="caution">
    <text evidence="2">The sequence shown here is derived from an EMBL/GenBank/DDBJ whole genome shotgun (WGS) entry which is preliminary data.</text>
</comment>
<dbReference type="Gene3D" id="1.20.1640.10">
    <property type="entry name" value="Multidrug efflux transporter AcrB transmembrane domain"/>
    <property type="match status" value="2"/>
</dbReference>
<dbReference type="SUPFAM" id="SSF82866">
    <property type="entry name" value="Multidrug efflux transporter AcrB transmembrane domain"/>
    <property type="match status" value="2"/>
</dbReference>
<feature type="transmembrane region" description="Helical" evidence="1">
    <location>
        <begin position="458"/>
        <end position="482"/>
    </location>
</feature>
<dbReference type="Gene3D" id="3.30.70.1320">
    <property type="entry name" value="Multidrug efflux transporter AcrB pore domain like"/>
    <property type="match status" value="1"/>
</dbReference>
<keyword evidence="1" id="KW-0472">Membrane</keyword>
<dbReference type="SUPFAM" id="SSF82693">
    <property type="entry name" value="Multidrug efflux transporter AcrB pore domain, PN1, PN2, PC1 and PC2 subdomains"/>
    <property type="match status" value="2"/>
</dbReference>
<dbReference type="PANTHER" id="PTHR32063">
    <property type="match status" value="1"/>
</dbReference>
<dbReference type="GO" id="GO:0042910">
    <property type="term" value="F:xenobiotic transmembrane transporter activity"/>
    <property type="evidence" value="ECO:0007669"/>
    <property type="project" value="TreeGrafter"/>
</dbReference>
<keyword evidence="1" id="KW-1133">Transmembrane helix</keyword>
<dbReference type="Gene3D" id="3.30.2090.10">
    <property type="entry name" value="Multidrug efflux transporter AcrB TolC docking domain, DN and DC subdomains"/>
    <property type="match status" value="2"/>
</dbReference>
<dbReference type="GO" id="GO:0005886">
    <property type="term" value="C:plasma membrane"/>
    <property type="evidence" value="ECO:0007669"/>
    <property type="project" value="TreeGrafter"/>
</dbReference>
<dbReference type="PRINTS" id="PR00702">
    <property type="entry name" value="ACRIFLAVINRP"/>
</dbReference>